<comment type="caution">
    <text evidence="2">The sequence shown here is derived from an EMBL/GenBank/DDBJ whole genome shotgun (WGS) entry which is preliminary data.</text>
</comment>
<protein>
    <recommendedName>
        <fullName evidence="4">DUF3300 domain-containing protein</fullName>
    </recommendedName>
</protein>
<sequence>MKKIILYFVFSTAGFLSLPMFSQIENRFVALDMPGDNLNLYAVLDVFQNSKTLEEFERALNSKDNLNNLDLNNDNFIDYIDVVSFKNGDSYSIVLRIALNNIEFQDVAVIAVNKNIYGRAVVQIIGDEELYGKDYILEPSAGDGLTPNPGFLGYERTYSGNYWNGMVYVNDWPIIIHLFSPSFVAYVSPWRWGYYPSYWRRRIPIFYYDYWGYHRHYYRNNFYRRVGYVRYPYAYSNYYSRRNSSPIVTRNRINNVYRDTYQGRTFGRPQGTVLPRTQEQIRGSRSVNPRTVRPVQPAAPTNRQPAQRTRQQNPPSVRPTPPVNRQSAPRSNNPTRTRNRN</sequence>
<reference evidence="2 3" key="1">
    <citation type="submission" date="2019-03" db="EMBL/GenBank/DDBJ databases">
        <title>Flavobacterium AT-3-2 sp. nov., isolated from arctic soil.</title>
        <authorList>
            <person name="Chaudhary D.K."/>
        </authorList>
    </citation>
    <scope>NUCLEOTIDE SEQUENCE [LARGE SCALE GENOMIC DNA]</scope>
    <source>
        <strain evidence="2 3">AT-3-2</strain>
    </source>
</reference>
<dbReference type="OrthoDB" id="939585at2"/>
<dbReference type="EMBL" id="SMFM01000006">
    <property type="protein sequence ID" value="TDD75219.1"/>
    <property type="molecule type" value="Genomic_DNA"/>
</dbReference>
<dbReference type="Proteomes" id="UP000295278">
    <property type="component" value="Unassembled WGS sequence"/>
</dbReference>
<feature type="region of interest" description="Disordered" evidence="1">
    <location>
        <begin position="262"/>
        <end position="341"/>
    </location>
</feature>
<evidence type="ECO:0000256" key="1">
    <source>
        <dbReference type="SAM" id="MobiDB-lite"/>
    </source>
</evidence>
<proteinExistence type="predicted"/>
<keyword evidence="3" id="KW-1185">Reference proteome</keyword>
<dbReference type="AlphaFoldDB" id="A0A4R5ATQ7"/>
<feature type="compositionally biased region" description="Low complexity" evidence="1">
    <location>
        <begin position="329"/>
        <end position="341"/>
    </location>
</feature>
<feature type="compositionally biased region" description="Polar residues" evidence="1">
    <location>
        <begin position="275"/>
        <end position="289"/>
    </location>
</feature>
<dbReference type="RefSeq" id="WP_131910138.1">
    <property type="nucleotide sequence ID" value="NZ_SMFM01000006.1"/>
</dbReference>
<name>A0A4R5ATQ7_9FLAO</name>
<organism evidence="2 3">
    <name type="scientific">Flavobacterium caseinilyticum</name>
    <dbReference type="NCBI Taxonomy" id="2541732"/>
    <lineage>
        <taxon>Bacteria</taxon>
        <taxon>Pseudomonadati</taxon>
        <taxon>Bacteroidota</taxon>
        <taxon>Flavobacteriia</taxon>
        <taxon>Flavobacteriales</taxon>
        <taxon>Flavobacteriaceae</taxon>
        <taxon>Flavobacterium</taxon>
    </lineage>
</organism>
<gene>
    <name evidence="2" type="ORF">E0F89_12615</name>
</gene>
<evidence type="ECO:0000313" key="2">
    <source>
        <dbReference type="EMBL" id="TDD75219.1"/>
    </source>
</evidence>
<evidence type="ECO:0008006" key="4">
    <source>
        <dbReference type="Google" id="ProtNLM"/>
    </source>
</evidence>
<accession>A0A4R5ATQ7</accession>
<evidence type="ECO:0000313" key="3">
    <source>
        <dbReference type="Proteomes" id="UP000295278"/>
    </source>
</evidence>
<feature type="compositionally biased region" description="Polar residues" evidence="1">
    <location>
        <begin position="299"/>
        <end position="315"/>
    </location>
</feature>